<gene>
    <name evidence="1" type="ORF">AVEN_43723_1</name>
</gene>
<reference evidence="1 2" key="1">
    <citation type="journal article" date="2019" name="Sci. Rep.">
        <title>Orb-weaving spider Araneus ventricosus genome elucidates the spidroin gene catalogue.</title>
        <authorList>
            <person name="Kono N."/>
            <person name="Nakamura H."/>
            <person name="Ohtoshi R."/>
            <person name="Moran D.A.P."/>
            <person name="Shinohara A."/>
            <person name="Yoshida Y."/>
            <person name="Fujiwara M."/>
            <person name="Mori M."/>
            <person name="Tomita M."/>
            <person name="Arakawa K."/>
        </authorList>
    </citation>
    <scope>NUCLEOTIDE SEQUENCE [LARGE SCALE GENOMIC DNA]</scope>
</reference>
<dbReference type="EMBL" id="BGPR01000120">
    <property type="protein sequence ID" value="GBL96408.1"/>
    <property type="molecule type" value="Genomic_DNA"/>
</dbReference>
<proteinExistence type="predicted"/>
<evidence type="ECO:0008006" key="3">
    <source>
        <dbReference type="Google" id="ProtNLM"/>
    </source>
</evidence>
<dbReference type="AlphaFoldDB" id="A0A4Y2BWE0"/>
<evidence type="ECO:0000313" key="2">
    <source>
        <dbReference type="Proteomes" id="UP000499080"/>
    </source>
</evidence>
<evidence type="ECO:0000313" key="1">
    <source>
        <dbReference type="EMBL" id="GBL96408.1"/>
    </source>
</evidence>
<keyword evidence="2" id="KW-1185">Reference proteome</keyword>
<dbReference type="InterPro" id="IPR008042">
    <property type="entry name" value="Retrotrans_Pao"/>
</dbReference>
<comment type="caution">
    <text evidence="1">The sequence shown here is derived from an EMBL/GenBank/DDBJ whole genome shotgun (WGS) entry which is preliminary data.</text>
</comment>
<sequence length="154" mass="17565">MKELYFLTFRMLLRTLTGQWSIFNAMQKIELLARKSRIAPLKSTSISRLELCACLLLSKLVKKVLLSLKMNIENVTLFSNSTIALAWINSPAHQLKTFVGNRASKIQSLTEQYQWRHISSAENPADIISRGADPTDLKTLNLWWTGPAIFINEQ</sequence>
<dbReference type="PANTHER" id="PTHR22955">
    <property type="entry name" value="RETROTRANSPOSON"/>
    <property type="match status" value="1"/>
</dbReference>
<protein>
    <recommendedName>
        <fullName evidence="3">RNase H type-1 domain-containing protein</fullName>
    </recommendedName>
</protein>
<dbReference type="OrthoDB" id="6431246at2759"/>
<dbReference type="Pfam" id="PF05380">
    <property type="entry name" value="Peptidase_A17"/>
    <property type="match status" value="1"/>
</dbReference>
<dbReference type="Proteomes" id="UP000499080">
    <property type="component" value="Unassembled WGS sequence"/>
</dbReference>
<dbReference type="PANTHER" id="PTHR22955:SF77">
    <property type="entry name" value="ASPARTIC PUTATIVE DOMAIN-CONTAINING PROTEIN-RELATED"/>
    <property type="match status" value="1"/>
</dbReference>
<accession>A0A4Y2BWE0</accession>
<name>A0A4Y2BWE0_ARAVE</name>
<organism evidence="1 2">
    <name type="scientific">Araneus ventricosus</name>
    <name type="common">Orbweaver spider</name>
    <name type="synonym">Epeira ventricosa</name>
    <dbReference type="NCBI Taxonomy" id="182803"/>
    <lineage>
        <taxon>Eukaryota</taxon>
        <taxon>Metazoa</taxon>
        <taxon>Ecdysozoa</taxon>
        <taxon>Arthropoda</taxon>
        <taxon>Chelicerata</taxon>
        <taxon>Arachnida</taxon>
        <taxon>Araneae</taxon>
        <taxon>Araneomorphae</taxon>
        <taxon>Entelegynae</taxon>
        <taxon>Araneoidea</taxon>
        <taxon>Araneidae</taxon>
        <taxon>Araneus</taxon>
    </lineage>
</organism>